<proteinExistence type="predicted"/>
<gene>
    <name evidence="1" type="ORF">MNBD_GAMMA22-2008</name>
</gene>
<accession>A0A3B1ANN3</accession>
<protein>
    <submittedName>
        <fullName evidence="1">Uncharacterized protein</fullName>
    </submittedName>
</protein>
<dbReference type="AlphaFoldDB" id="A0A3B1ANN3"/>
<reference evidence="1" key="1">
    <citation type="submission" date="2018-06" db="EMBL/GenBank/DDBJ databases">
        <authorList>
            <person name="Zhirakovskaya E."/>
        </authorList>
    </citation>
    <scope>NUCLEOTIDE SEQUENCE</scope>
</reference>
<dbReference type="EMBL" id="UOFS01000049">
    <property type="protein sequence ID" value="VAX01573.1"/>
    <property type="molecule type" value="Genomic_DNA"/>
</dbReference>
<organism evidence="1">
    <name type="scientific">hydrothermal vent metagenome</name>
    <dbReference type="NCBI Taxonomy" id="652676"/>
    <lineage>
        <taxon>unclassified sequences</taxon>
        <taxon>metagenomes</taxon>
        <taxon>ecological metagenomes</taxon>
    </lineage>
</organism>
<name>A0A3B1ANN3_9ZZZZ</name>
<evidence type="ECO:0000313" key="1">
    <source>
        <dbReference type="EMBL" id="VAX01573.1"/>
    </source>
</evidence>
<sequence>MVTDYKRKLPNALLNYQYIEEALKQYIYRTDMMSVAEKAGLFDSNADEKFNKAINKIPVEFLVKMFERRTVNYQLIKKLNELPLKTRIISFQNYLSDDNSIIDKKVHKQLLSFENVLQHTENCVHELFVELSNLEKKIDILKARNQLI</sequence>